<dbReference type="PROSITE" id="PS51071">
    <property type="entry name" value="HTH_RPIR"/>
    <property type="match status" value="1"/>
</dbReference>
<keyword evidence="3" id="KW-0804">Transcription</keyword>
<dbReference type="GO" id="GO:0003677">
    <property type="term" value="F:DNA binding"/>
    <property type="evidence" value="ECO:0007669"/>
    <property type="project" value="UniProtKB-KW"/>
</dbReference>
<dbReference type="SUPFAM" id="SSF53697">
    <property type="entry name" value="SIS domain"/>
    <property type="match status" value="1"/>
</dbReference>
<dbReference type="InterPro" id="IPR047640">
    <property type="entry name" value="RpiR-like"/>
</dbReference>
<proteinExistence type="predicted"/>
<dbReference type="PROSITE" id="PS51464">
    <property type="entry name" value="SIS"/>
    <property type="match status" value="1"/>
</dbReference>
<dbReference type="Gene3D" id="3.40.50.10490">
    <property type="entry name" value="Glucose-6-phosphate isomerase like protein, domain 1"/>
    <property type="match status" value="1"/>
</dbReference>
<dbReference type="STRING" id="569.A6V27_10145"/>
<dbReference type="Pfam" id="PF01380">
    <property type="entry name" value="SIS"/>
    <property type="match status" value="1"/>
</dbReference>
<dbReference type="Pfam" id="PF01418">
    <property type="entry name" value="HTH_6"/>
    <property type="match status" value="1"/>
</dbReference>
<organism evidence="6 7">
    <name type="scientific">Hafnia alvei</name>
    <dbReference type="NCBI Taxonomy" id="569"/>
    <lineage>
        <taxon>Bacteria</taxon>
        <taxon>Pseudomonadati</taxon>
        <taxon>Pseudomonadota</taxon>
        <taxon>Gammaproteobacteria</taxon>
        <taxon>Enterobacterales</taxon>
        <taxon>Hafniaceae</taxon>
        <taxon>Hafnia</taxon>
    </lineage>
</organism>
<dbReference type="RefSeq" id="WP_072308526.1">
    <property type="nucleotide sequence ID" value="NZ_FMIQ01000035.1"/>
</dbReference>
<dbReference type="InterPro" id="IPR035472">
    <property type="entry name" value="RpiR-like_SIS"/>
</dbReference>
<feature type="domain" description="HTH rpiR-type" evidence="4">
    <location>
        <begin position="11"/>
        <end position="87"/>
    </location>
</feature>
<reference evidence="6 7" key="1">
    <citation type="submission" date="2016-09" db="EMBL/GenBank/DDBJ databases">
        <authorList>
            <person name="Capua I."/>
            <person name="De Benedictis P."/>
            <person name="Joannis T."/>
            <person name="Lombin L.H."/>
            <person name="Cattoli G."/>
        </authorList>
    </citation>
    <scope>NUCLEOTIDE SEQUENCE [LARGE SCALE GENOMIC DNA]</scope>
    <source>
        <strain evidence="6 7">GB001</strain>
    </source>
</reference>
<dbReference type="PANTHER" id="PTHR30514">
    <property type="entry name" value="GLUCOKINASE"/>
    <property type="match status" value="1"/>
</dbReference>
<dbReference type="InterPro" id="IPR009057">
    <property type="entry name" value="Homeodomain-like_sf"/>
</dbReference>
<keyword evidence="2" id="KW-0238">DNA-binding</keyword>
<name>A0A1C6YZY3_HAFAL</name>
<dbReference type="Gene3D" id="1.10.10.10">
    <property type="entry name" value="Winged helix-like DNA-binding domain superfamily/Winged helix DNA-binding domain"/>
    <property type="match status" value="1"/>
</dbReference>
<evidence type="ECO:0000256" key="1">
    <source>
        <dbReference type="ARBA" id="ARBA00023015"/>
    </source>
</evidence>
<evidence type="ECO:0000313" key="6">
    <source>
        <dbReference type="EMBL" id="SCM52497.1"/>
    </source>
</evidence>
<dbReference type="InterPro" id="IPR036388">
    <property type="entry name" value="WH-like_DNA-bd_sf"/>
</dbReference>
<dbReference type="CDD" id="cd05013">
    <property type="entry name" value="SIS_RpiR"/>
    <property type="match status" value="1"/>
</dbReference>
<dbReference type="InterPro" id="IPR046348">
    <property type="entry name" value="SIS_dom_sf"/>
</dbReference>
<dbReference type="GO" id="GO:0097367">
    <property type="term" value="F:carbohydrate derivative binding"/>
    <property type="evidence" value="ECO:0007669"/>
    <property type="project" value="InterPro"/>
</dbReference>
<dbReference type="Proteomes" id="UP000094844">
    <property type="component" value="Unassembled WGS sequence"/>
</dbReference>
<sequence length="293" mass="31649">MQPQAPRLKPGKILDILGAMQNSLTRVAQRIAQYVLRSPQRVTQFSIAELARETQAGEASVIRLCRTLGYKGFQDFKMDLAIELATAEPEANAPLLDAEIGDSDDAHTIGLKLQNTINNVLSETLNLLDMHQVSQVVNALRNSQSVYIFGVGSSGITAEDMKHKLMRIGLRVDAVTNNHFMYMQATLLNAGDVAIAISHSGSSPETVHALTLAKQAGATTVALTHNLGSPLSAVADFSLINGNRQGTLQGDSIGTKTAQLFVLDLLYTLLVQTAPEQARETKMRTMKALDIAK</sequence>
<dbReference type="OrthoDB" id="370421at2"/>
<dbReference type="SUPFAM" id="SSF46689">
    <property type="entry name" value="Homeodomain-like"/>
    <property type="match status" value="1"/>
</dbReference>
<protein>
    <submittedName>
        <fullName evidence="6">Transcriptional regulator, RpiR family</fullName>
    </submittedName>
</protein>
<accession>A0A1C6YZY3</accession>
<evidence type="ECO:0000256" key="2">
    <source>
        <dbReference type="ARBA" id="ARBA00023125"/>
    </source>
</evidence>
<dbReference type="InterPro" id="IPR000281">
    <property type="entry name" value="HTH_RpiR"/>
</dbReference>
<evidence type="ECO:0000259" key="4">
    <source>
        <dbReference type="PROSITE" id="PS51071"/>
    </source>
</evidence>
<evidence type="ECO:0000259" key="5">
    <source>
        <dbReference type="PROSITE" id="PS51464"/>
    </source>
</evidence>
<dbReference type="InterPro" id="IPR001347">
    <property type="entry name" value="SIS_dom"/>
</dbReference>
<keyword evidence="1" id="KW-0805">Transcription regulation</keyword>
<evidence type="ECO:0000256" key="3">
    <source>
        <dbReference type="ARBA" id="ARBA00023163"/>
    </source>
</evidence>
<gene>
    <name evidence="6" type="ORF">BN1044_01981</name>
</gene>
<dbReference type="GO" id="GO:0003700">
    <property type="term" value="F:DNA-binding transcription factor activity"/>
    <property type="evidence" value="ECO:0007669"/>
    <property type="project" value="InterPro"/>
</dbReference>
<dbReference type="AlphaFoldDB" id="A0A1C6YZY3"/>
<dbReference type="PANTHER" id="PTHR30514:SF9">
    <property type="entry name" value="TRANSCRIPTIONAL REGULATOR"/>
    <property type="match status" value="1"/>
</dbReference>
<dbReference type="EMBL" id="FMIQ01000035">
    <property type="protein sequence ID" value="SCM52497.1"/>
    <property type="molecule type" value="Genomic_DNA"/>
</dbReference>
<dbReference type="GO" id="GO:1901135">
    <property type="term" value="P:carbohydrate derivative metabolic process"/>
    <property type="evidence" value="ECO:0007669"/>
    <property type="project" value="InterPro"/>
</dbReference>
<evidence type="ECO:0000313" key="7">
    <source>
        <dbReference type="Proteomes" id="UP000094844"/>
    </source>
</evidence>
<feature type="domain" description="SIS" evidence="5">
    <location>
        <begin position="136"/>
        <end position="276"/>
    </location>
</feature>